<dbReference type="PANTHER" id="PTHR14110:SF0">
    <property type="entry name" value="MITOCHONDRIAL IMPORT INNER MEMBRANE TRANSLOCASE SUBUNIT TIM22"/>
    <property type="match status" value="1"/>
</dbReference>
<comment type="similarity">
    <text evidence="2 9">Belongs to the Tim17/Tim22/Tim23 family.</text>
</comment>
<comment type="caution">
    <text evidence="11">The sequence shown here is derived from an EMBL/GenBank/DDBJ whole genome shotgun (WGS) entry which is preliminary data.</text>
</comment>
<evidence type="ECO:0000256" key="3">
    <source>
        <dbReference type="ARBA" id="ARBA00020722"/>
    </source>
</evidence>
<keyword evidence="12" id="KW-1185">Reference proteome</keyword>
<evidence type="ECO:0000256" key="4">
    <source>
        <dbReference type="ARBA" id="ARBA00022692"/>
    </source>
</evidence>
<keyword evidence="8 9" id="KW-0472">Membrane</keyword>
<keyword evidence="6 9" id="KW-1133">Transmembrane helix</keyword>
<protein>
    <recommendedName>
        <fullName evidence="3 9">Mitochondrial import inner membrane translocase subunit TIM22</fullName>
    </recommendedName>
</protein>
<organism evidence="11 12">
    <name type="scientific">Thelephora terrestris</name>
    <dbReference type="NCBI Taxonomy" id="56493"/>
    <lineage>
        <taxon>Eukaryota</taxon>
        <taxon>Fungi</taxon>
        <taxon>Dikarya</taxon>
        <taxon>Basidiomycota</taxon>
        <taxon>Agaricomycotina</taxon>
        <taxon>Agaricomycetes</taxon>
        <taxon>Thelephorales</taxon>
        <taxon>Thelephoraceae</taxon>
        <taxon>Thelephora</taxon>
    </lineage>
</organism>
<dbReference type="Proteomes" id="UP000736335">
    <property type="component" value="Unassembled WGS sequence"/>
</dbReference>
<sequence>MSNLPGVPPLFPAGKEPLPPGFTEDDRQVMLQNKRMQNYMQMGMESCVAKTAMAAGMGFGMGAFISLMSASFAYEDPLIRQQQQATGAISTTAKAREIFAEMGRGMWRSGKGFAKVTVLFAGTECVIESYRARNDIGNAIAAGFVAGGVLARNTGPKGALWGGLGFAAFSAAIDLFLRRETPEED</sequence>
<evidence type="ECO:0000256" key="8">
    <source>
        <dbReference type="ARBA" id="ARBA00023136"/>
    </source>
</evidence>
<evidence type="ECO:0000256" key="1">
    <source>
        <dbReference type="ARBA" id="ARBA00004448"/>
    </source>
</evidence>
<evidence type="ECO:0000256" key="7">
    <source>
        <dbReference type="ARBA" id="ARBA00023128"/>
    </source>
</evidence>
<dbReference type="GO" id="GO:0042721">
    <property type="term" value="C:TIM22 mitochondrial import inner membrane insertion complex"/>
    <property type="evidence" value="ECO:0007669"/>
    <property type="project" value="UniProtKB-UniRule"/>
</dbReference>
<evidence type="ECO:0000256" key="6">
    <source>
        <dbReference type="ARBA" id="ARBA00022989"/>
    </source>
</evidence>
<reference evidence="11" key="1">
    <citation type="journal article" date="2020" name="Nat. Commun.">
        <title>Large-scale genome sequencing of mycorrhizal fungi provides insights into the early evolution of symbiotic traits.</title>
        <authorList>
            <person name="Miyauchi S."/>
            <person name="Kiss E."/>
            <person name="Kuo A."/>
            <person name="Drula E."/>
            <person name="Kohler A."/>
            <person name="Sanchez-Garcia M."/>
            <person name="Morin E."/>
            <person name="Andreopoulos B."/>
            <person name="Barry K.W."/>
            <person name="Bonito G."/>
            <person name="Buee M."/>
            <person name="Carver A."/>
            <person name="Chen C."/>
            <person name="Cichocki N."/>
            <person name="Clum A."/>
            <person name="Culley D."/>
            <person name="Crous P.W."/>
            <person name="Fauchery L."/>
            <person name="Girlanda M."/>
            <person name="Hayes R.D."/>
            <person name="Keri Z."/>
            <person name="LaButti K."/>
            <person name="Lipzen A."/>
            <person name="Lombard V."/>
            <person name="Magnuson J."/>
            <person name="Maillard F."/>
            <person name="Murat C."/>
            <person name="Nolan M."/>
            <person name="Ohm R.A."/>
            <person name="Pangilinan J."/>
            <person name="Pereira M.F."/>
            <person name="Perotto S."/>
            <person name="Peter M."/>
            <person name="Pfister S."/>
            <person name="Riley R."/>
            <person name="Sitrit Y."/>
            <person name="Stielow J.B."/>
            <person name="Szollosi G."/>
            <person name="Zifcakova L."/>
            <person name="Stursova M."/>
            <person name="Spatafora J.W."/>
            <person name="Tedersoo L."/>
            <person name="Vaario L.M."/>
            <person name="Yamada A."/>
            <person name="Yan M."/>
            <person name="Wang P."/>
            <person name="Xu J."/>
            <person name="Bruns T."/>
            <person name="Baldrian P."/>
            <person name="Vilgalys R."/>
            <person name="Dunand C."/>
            <person name="Henrissat B."/>
            <person name="Grigoriev I.V."/>
            <person name="Hibbett D."/>
            <person name="Nagy L.G."/>
            <person name="Martin F.M."/>
        </authorList>
    </citation>
    <scope>NUCLEOTIDE SEQUENCE</scope>
    <source>
        <strain evidence="11">UH-Tt-Lm1</strain>
    </source>
</reference>
<reference evidence="11" key="2">
    <citation type="submission" date="2020-11" db="EMBL/GenBank/DDBJ databases">
        <authorList>
            <consortium name="DOE Joint Genome Institute"/>
            <person name="Kuo A."/>
            <person name="Miyauchi S."/>
            <person name="Kiss E."/>
            <person name="Drula E."/>
            <person name="Kohler A."/>
            <person name="Sanchez-Garcia M."/>
            <person name="Andreopoulos B."/>
            <person name="Barry K.W."/>
            <person name="Bonito G."/>
            <person name="Buee M."/>
            <person name="Carver A."/>
            <person name="Chen C."/>
            <person name="Cichocki N."/>
            <person name="Clum A."/>
            <person name="Culley D."/>
            <person name="Crous P.W."/>
            <person name="Fauchery L."/>
            <person name="Girlanda M."/>
            <person name="Hayes R."/>
            <person name="Keri Z."/>
            <person name="Labutti K."/>
            <person name="Lipzen A."/>
            <person name="Lombard V."/>
            <person name="Magnuson J."/>
            <person name="Maillard F."/>
            <person name="Morin E."/>
            <person name="Murat C."/>
            <person name="Nolan M."/>
            <person name="Ohm R."/>
            <person name="Pangilinan J."/>
            <person name="Pereira M."/>
            <person name="Perotto S."/>
            <person name="Peter M."/>
            <person name="Riley R."/>
            <person name="Sitrit Y."/>
            <person name="Stielow B."/>
            <person name="Szollosi G."/>
            <person name="Zifcakova L."/>
            <person name="Stursova M."/>
            <person name="Spatafora J.W."/>
            <person name="Tedersoo L."/>
            <person name="Vaario L.-M."/>
            <person name="Yamada A."/>
            <person name="Yan M."/>
            <person name="Wang P."/>
            <person name="Xu J."/>
            <person name="Bruns T."/>
            <person name="Baldrian P."/>
            <person name="Vilgalys R."/>
            <person name="Henrissat B."/>
            <person name="Grigoriev I.V."/>
            <person name="Hibbett D."/>
            <person name="Nagy L.G."/>
            <person name="Martin F.M."/>
        </authorList>
    </citation>
    <scope>NUCLEOTIDE SEQUENCE</scope>
    <source>
        <strain evidence="11">UH-Tt-Lm1</strain>
    </source>
</reference>
<dbReference type="GO" id="GO:0030943">
    <property type="term" value="F:mitochondrion targeting sequence binding"/>
    <property type="evidence" value="ECO:0007669"/>
    <property type="project" value="TreeGrafter"/>
</dbReference>
<evidence type="ECO:0000256" key="10">
    <source>
        <dbReference type="SAM" id="MobiDB-lite"/>
    </source>
</evidence>
<evidence type="ECO:0000313" key="12">
    <source>
        <dbReference type="Proteomes" id="UP000736335"/>
    </source>
</evidence>
<feature type="transmembrane region" description="Helical" evidence="9">
    <location>
        <begin position="52"/>
        <end position="74"/>
    </location>
</feature>
<evidence type="ECO:0000313" key="11">
    <source>
        <dbReference type="EMBL" id="KAF9777875.1"/>
    </source>
</evidence>
<evidence type="ECO:0000256" key="9">
    <source>
        <dbReference type="RuleBase" id="RU367038"/>
    </source>
</evidence>
<comment type="function">
    <text evidence="9">Essential core component of the TIM22 complex, a complex that mediates the import and insertion of multi-pass transmembrane proteins into the mitochondrial inner membrane. In the TIM22 complex, it constitutes the voltage-activated and signal-gated channel. Forms a twin-pore translocase that uses the membrane potential as external driving force in 2 voltage-dependent steps.</text>
</comment>
<dbReference type="GO" id="GO:0045039">
    <property type="term" value="P:protein insertion into mitochondrial inner membrane"/>
    <property type="evidence" value="ECO:0007669"/>
    <property type="project" value="UniProtKB-UniRule"/>
</dbReference>
<evidence type="ECO:0000256" key="2">
    <source>
        <dbReference type="ARBA" id="ARBA00008444"/>
    </source>
</evidence>
<comment type="subunit">
    <text evidence="9">Component of the TIM22 complex.</text>
</comment>
<comment type="caution">
    <text evidence="9">Lacks conserved residue(s) required for the propagation of feature annotation.</text>
</comment>
<dbReference type="Pfam" id="PF02466">
    <property type="entry name" value="Tim17"/>
    <property type="match status" value="1"/>
</dbReference>
<proteinExistence type="inferred from homology"/>
<accession>A0A9P6L107</accession>
<dbReference type="GO" id="GO:0008320">
    <property type="term" value="F:protein transmembrane transporter activity"/>
    <property type="evidence" value="ECO:0007669"/>
    <property type="project" value="UniProtKB-UniRule"/>
</dbReference>
<keyword evidence="9" id="KW-0811">Translocation</keyword>
<keyword evidence="9" id="KW-0653">Protein transport</keyword>
<dbReference type="PANTHER" id="PTHR14110">
    <property type="entry name" value="MITOCHONDRIAL IMPORT INNER MEMBRANE TRANSLOCASE SUBUNIT TIM22"/>
    <property type="match status" value="1"/>
</dbReference>
<name>A0A9P6L107_9AGAM</name>
<gene>
    <name evidence="11" type="ORF">BJ322DRAFT_1094841</name>
</gene>
<comment type="subcellular location">
    <subcellularLocation>
        <location evidence="1 9">Mitochondrion inner membrane</location>
        <topology evidence="1 9">Multi-pass membrane protein</topology>
    </subcellularLocation>
</comment>
<dbReference type="OrthoDB" id="75343at2759"/>
<evidence type="ECO:0000256" key="5">
    <source>
        <dbReference type="ARBA" id="ARBA00022792"/>
    </source>
</evidence>
<feature type="region of interest" description="Disordered" evidence="10">
    <location>
        <begin position="1"/>
        <end position="22"/>
    </location>
</feature>
<dbReference type="InterPro" id="IPR039175">
    <property type="entry name" value="TIM22"/>
</dbReference>
<keyword evidence="9" id="KW-0813">Transport</keyword>
<dbReference type="AlphaFoldDB" id="A0A9P6L107"/>
<keyword evidence="4 9" id="KW-0812">Transmembrane</keyword>
<keyword evidence="5 9" id="KW-0999">Mitochondrion inner membrane</keyword>
<feature type="compositionally biased region" description="Pro residues" evidence="10">
    <location>
        <begin position="1"/>
        <end position="11"/>
    </location>
</feature>
<keyword evidence="7 9" id="KW-0496">Mitochondrion</keyword>
<dbReference type="EMBL" id="WIUZ02000026">
    <property type="protein sequence ID" value="KAF9777875.1"/>
    <property type="molecule type" value="Genomic_DNA"/>
</dbReference>